<gene>
    <name evidence="2" type="ORF">SAMN05421580_109152</name>
</gene>
<dbReference type="GO" id="GO:0005737">
    <property type="term" value="C:cytoplasm"/>
    <property type="evidence" value="ECO:0007669"/>
    <property type="project" value="TreeGrafter"/>
</dbReference>
<organism evidence="2 3">
    <name type="scientific">Rhodobacter aestuarii</name>
    <dbReference type="NCBI Taxonomy" id="453582"/>
    <lineage>
        <taxon>Bacteria</taxon>
        <taxon>Pseudomonadati</taxon>
        <taxon>Pseudomonadota</taxon>
        <taxon>Alphaproteobacteria</taxon>
        <taxon>Rhodobacterales</taxon>
        <taxon>Rhodobacter group</taxon>
        <taxon>Rhodobacter</taxon>
    </lineage>
</organism>
<dbReference type="PANTHER" id="PTHR42850:SF4">
    <property type="entry name" value="ZINC-DEPENDENT ENDOPOLYPHOSPHATASE"/>
    <property type="match status" value="1"/>
</dbReference>
<dbReference type="Proteomes" id="UP000186221">
    <property type="component" value="Unassembled WGS sequence"/>
</dbReference>
<dbReference type="InterPro" id="IPR004843">
    <property type="entry name" value="Calcineurin-like_PHP"/>
</dbReference>
<dbReference type="GO" id="GO:0016791">
    <property type="term" value="F:phosphatase activity"/>
    <property type="evidence" value="ECO:0007669"/>
    <property type="project" value="TreeGrafter"/>
</dbReference>
<dbReference type="SUPFAM" id="SSF56300">
    <property type="entry name" value="Metallo-dependent phosphatases"/>
    <property type="match status" value="1"/>
</dbReference>
<sequence>MKSLLAQVLSRSRRRQVTTVKSRSPEVISFCPPAPERPLAVIGDVHGVSTLFERMLEKLACEAPEASVLCVGDLVDRGENSADVLRRAWACSEMLTVLLGNHEEMLLSFLDAPTREGPRWLRNGGLQTLASFGVGGVSESSSAARLVAAADELREKMGDELERWLRGLPRMVQSGNIVVTHAGADPWRPISQQSDHVLTWGHRDFGQRPRTDGLWIVHGHTIVPEPVCDRGQISVDTGAYAGNGLTAALISVEGVRFLRV</sequence>
<dbReference type="InterPro" id="IPR029052">
    <property type="entry name" value="Metallo-depent_PP-like"/>
</dbReference>
<dbReference type="Pfam" id="PF00149">
    <property type="entry name" value="Metallophos"/>
    <property type="match status" value="1"/>
</dbReference>
<evidence type="ECO:0000313" key="3">
    <source>
        <dbReference type="Proteomes" id="UP000186221"/>
    </source>
</evidence>
<dbReference type="Gene3D" id="3.60.21.10">
    <property type="match status" value="1"/>
</dbReference>
<dbReference type="EMBL" id="FTOG01000009">
    <property type="protein sequence ID" value="SIT07130.1"/>
    <property type="molecule type" value="Genomic_DNA"/>
</dbReference>
<dbReference type="GO" id="GO:0110154">
    <property type="term" value="P:RNA decapping"/>
    <property type="evidence" value="ECO:0007669"/>
    <property type="project" value="TreeGrafter"/>
</dbReference>
<dbReference type="InterPro" id="IPR050126">
    <property type="entry name" value="Ap4A_hydrolase"/>
</dbReference>
<evidence type="ECO:0000313" key="2">
    <source>
        <dbReference type="EMBL" id="SIT07130.1"/>
    </source>
</evidence>
<keyword evidence="3" id="KW-1185">Reference proteome</keyword>
<dbReference type="PANTHER" id="PTHR42850">
    <property type="entry name" value="METALLOPHOSPHOESTERASE"/>
    <property type="match status" value="1"/>
</dbReference>
<dbReference type="GO" id="GO:0008803">
    <property type="term" value="F:bis(5'-nucleosyl)-tetraphosphatase (symmetrical) activity"/>
    <property type="evidence" value="ECO:0007669"/>
    <property type="project" value="TreeGrafter"/>
</dbReference>
<dbReference type="STRING" id="453582.SAMN05421580_109152"/>
<feature type="domain" description="Calcineurin-like phosphoesterase" evidence="1">
    <location>
        <begin position="38"/>
        <end position="223"/>
    </location>
</feature>
<dbReference type="OrthoDB" id="9807890at2"/>
<protein>
    <submittedName>
        <fullName evidence="2">Serine/threonine protein phosphatase 1</fullName>
    </submittedName>
</protein>
<dbReference type="AlphaFoldDB" id="A0A1N7P9A5"/>
<accession>A0A1N7P9A5</accession>
<evidence type="ECO:0000259" key="1">
    <source>
        <dbReference type="Pfam" id="PF00149"/>
    </source>
</evidence>
<reference evidence="3" key="1">
    <citation type="submission" date="2017-01" db="EMBL/GenBank/DDBJ databases">
        <authorList>
            <person name="Varghese N."/>
            <person name="Submissions S."/>
        </authorList>
    </citation>
    <scope>NUCLEOTIDE SEQUENCE [LARGE SCALE GENOMIC DNA]</scope>
    <source>
        <strain evidence="3">DSM 19945</strain>
    </source>
</reference>
<name>A0A1N7P9A5_9RHOB</name>
<proteinExistence type="predicted"/>
<dbReference type="RefSeq" id="WP_108188574.1">
    <property type="nucleotide sequence ID" value="NZ_FTOG01000009.1"/>
</dbReference>